<reference evidence="1 2" key="1">
    <citation type="submission" date="2016-07" db="EMBL/GenBank/DDBJ databases">
        <title>Genomic analysis of zinc-resistant bacterium Mucilaginibacter pedocola TBZ30.</title>
        <authorList>
            <person name="Huang J."/>
            <person name="Tang J."/>
        </authorList>
    </citation>
    <scope>NUCLEOTIDE SEQUENCE [LARGE SCALE GENOMIC DNA]</scope>
    <source>
        <strain evidence="1 2">TBZ30</strain>
    </source>
</reference>
<evidence type="ECO:0000313" key="1">
    <source>
        <dbReference type="EMBL" id="OOQ62243.1"/>
    </source>
</evidence>
<name>A0A1S9PMR1_9SPHI</name>
<proteinExistence type="predicted"/>
<accession>A0A1S9PMR1</accession>
<dbReference type="Proteomes" id="UP000189739">
    <property type="component" value="Unassembled WGS sequence"/>
</dbReference>
<comment type="caution">
    <text evidence="1">The sequence shown here is derived from an EMBL/GenBank/DDBJ whole genome shotgun (WGS) entry which is preliminary data.</text>
</comment>
<dbReference type="STRING" id="1792845.BC343_04150"/>
<sequence length="124" mass="12942">MAGAGFIAGISPKTIKGRGILLSVSSKSASAGLNSAASEASITCGEKFCNAVRKAGLSATVFISQKSPASSKRRPGDGVGPSAFTICNILIAELTAYRVSAKVVTQYYVKTIVKAKRKNRYFYG</sequence>
<gene>
    <name evidence="1" type="ORF">BC343_04150</name>
</gene>
<organism evidence="1 2">
    <name type="scientific">Mucilaginibacter pedocola</name>
    <dbReference type="NCBI Taxonomy" id="1792845"/>
    <lineage>
        <taxon>Bacteria</taxon>
        <taxon>Pseudomonadati</taxon>
        <taxon>Bacteroidota</taxon>
        <taxon>Sphingobacteriia</taxon>
        <taxon>Sphingobacteriales</taxon>
        <taxon>Sphingobacteriaceae</taxon>
        <taxon>Mucilaginibacter</taxon>
    </lineage>
</organism>
<dbReference type="EMBL" id="MBTF01000001">
    <property type="protein sequence ID" value="OOQ62243.1"/>
    <property type="molecule type" value="Genomic_DNA"/>
</dbReference>
<keyword evidence="2" id="KW-1185">Reference proteome</keyword>
<dbReference type="AlphaFoldDB" id="A0A1S9PMR1"/>
<evidence type="ECO:0000313" key="2">
    <source>
        <dbReference type="Proteomes" id="UP000189739"/>
    </source>
</evidence>
<protein>
    <submittedName>
        <fullName evidence="1">Uncharacterized protein</fullName>
    </submittedName>
</protein>